<protein>
    <submittedName>
        <fullName evidence="11">Protein ROP isoform X1</fullName>
    </submittedName>
    <submittedName>
        <fullName evidence="8">Sec1 family</fullName>
    </submittedName>
</protein>
<keyword evidence="5" id="KW-0963">Cytoplasm</keyword>
<evidence type="ECO:0000256" key="4">
    <source>
        <dbReference type="ARBA" id="ARBA00022448"/>
    </source>
</evidence>
<dbReference type="InterPro" id="IPR043154">
    <property type="entry name" value="Sec-1-like_dom1"/>
</dbReference>
<dbReference type="Gene3D" id="3.40.50.2060">
    <property type="match status" value="1"/>
</dbReference>
<evidence type="ECO:0000256" key="2">
    <source>
        <dbReference type="ARBA" id="ARBA00004514"/>
    </source>
</evidence>
<dbReference type="GO" id="GO:0015031">
    <property type="term" value="P:protein transport"/>
    <property type="evidence" value="ECO:0007669"/>
    <property type="project" value="UniProtKB-KW"/>
</dbReference>
<reference evidence="8" key="1">
    <citation type="submission" date="2012-08" db="EMBL/GenBank/DDBJ databases">
        <title>Transcriptome of adult Musca domestica launches a platform for comparative house fly gene expression and characterization of differential gene expression among resistant and susceptible house flies.</title>
        <authorList>
            <person name="Liu N."/>
            <person name="Zhang L."/>
            <person name="Li M."/>
            <person name="Reid W."/>
        </authorList>
    </citation>
    <scope>NUCLEOTIDE SEQUENCE</scope>
    <source>
        <strain evidence="8">ALHF</strain>
        <tissue evidence="8">Whole body</tissue>
    </source>
</reference>
<dbReference type="SUPFAM" id="SSF56815">
    <property type="entry name" value="Sec1/munc18-like (SM) proteins"/>
    <property type="match status" value="1"/>
</dbReference>
<dbReference type="GO" id="GO:0016020">
    <property type="term" value="C:membrane"/>
    <property type="evidence" value="ECO:0007669"/>
    <property type="project" value="UniProtKB-SubCell"/>
</dbReference>
<dbReference type="Proteomes" id="UP001652621">
    <property type="component" value="Unplaced"/>
</dbReference>
<dbReference type="Gene3D" id="1.25.40.60">
    <property type="match status" value="1"/>
</dbReference>
<dbReference type="EnsemblMetazoa" id="MDOA001585-RA">
    <property type="protein sequence ID" value="MDOA001585-PA"/>
    <property type="gene ID" value="MDOA001585"/>
</dbReference>
<organism evidence="8">
    <name type="scientific">Musca domestica</name>
    <name type="common">House fly</name>
    <dbReference type="NCBI Taxonomy" id="7370"/>
    <lineage>
        <taxon>Eukaryota</taxon>
        <taxon>Metazoa</taxon>
        <taxon>Ecdysozoa</taxon>
        <taxon>Arthropoda</taxon>
        <taxon>Hexapoda</taxon>
        <taxon>Insecta</taxon>
        <taxon>Pterygota</taxon>
        <taxon>Neoptera</taxon>
        <taxon>Endopterygota</taxon>
        <taxon>Diptera</taxon>
        <taxon>Brachycera</taxon>
        <taxon>Muscomorpha</taxon>
        <taxon>Muscoidea</taxon>
        <taxon>Muscidae</taxon>
        <taxon>Musca</taxon>
    </lineage>
</organism>
<dbReference type="Gene3D" id="3.40.50.1910">
    <property type="match status" value="1"/>
</dbReference>
<reference evidence="9" key="2">
    <citation type="submission" date="2020-05" db="UniProtKB">
        <authorList>
            <consortium name="EnsemblMetazoa"/>
        </authorList>
    </citation>
    <scope>IDENTIFICATION</scope>
    <source>
        <strain evidence="9">Aabys</strain>
    </source>
</reference>
<evidence type="ECO:0000313" key="10">
    <source>
        <dbReference type="Proteomes" id="UP001652621"/>
    </source>
</evidence>
<dbReference type="GO" id="GO:0005829">
    <property type="term" value="C:cytosol"/>
    <property type="evidence" value="ECO:0007669"/>
    <property type="project" value="UniProtKB-SubCell"/>
</dbReference>
<evidence type="ECO:0000313" key="9">
    <source>
        <dbReference type="EnsemblMetazoa" id="MDOA001585-PA"/>
    </source>
</evidence>
<evidence type="ECO:0000256" key="3">
    <source>
        <dbReference type="ARBA" id="ARBA00009884"/>
    </source>
</evidence>
<accession>T1PDR3</accession>
<dbReference type="KEGG" id="mde:101895525"/>
<dbReference type="GO" id="GO:0051650">
    <property type="term" value="P:establishment of vesicle localization"/>
    <property type="evidence" value="ECO:0007669"/>
    <property type="project" value="UniProtKB-ARBA"/>
</dbReference>
<dbReference type="STRING" id="7370.T1PDR3"/>
<name>T1PDR3_MUSDO</name>
<proteinExistence type="evidence at transcript level"/>
<evidence type="ECO:0000256" key="6">
    <source>
        <dbReference type="ARBA" id="ARBA00022927"/>
    </source>
</evidence>
<keyword evidence="6" id="KW-0653">Protein transport</keyword>
<dbReference type="PIRSF" id="PIRSF005715">
    <property type="entry name" value="VPS45_Sec1"/>
    <property type="match status" value="1"/>
</dbReference>
<dbReference type="InterPro" id="IPR036045">
    <property type="entry name" value="Sec1-like_sf"/>
</dbReference>
<evidence type="ECO:0000313" key="8">
    <source>
        <dbReference type="EMBL" id="AFP61546.1"/>
    </source>
</evidence>
<comment type="similarity">
    <text evidence="3">Belongs to the STXBP/unc-18/SEC1 family.</text>
</comment>
<dbReference type="PANTHER" id="PTHR11679">
    <property type="entry name" value="VESICLE PROTEIN SORTING-ASSOCIATED"/>
    <property type="match status" value="1"/>
</dbReference>
<dbReference type="OrthoDB" id="2228at2759"/>
<dbReference type="VEuPathDB" id="VectorBase:MDOA001585"/>
<keyword evidence="4" id="KW-0813">Transport</keyword>
<dbReference type="RefSeq" id="XP_005177392.1">
    <property type="nucleotide sequence ID" value="XM_005177335.3"/>
</dbReference>
<dbReference type="InterPro" id="IPR027482">
    <property type="entry name" value="Sec1-like_dom2"/>
</dbReference>
<dbReference type="EMBL" id="KA646917">
    <property type="protein sequence ID" value="AFP61546.1"/>
    <property type="molecule type" value="mRNA"/>
</dbReference>
<dbReference type="InterPro" id="IPR001619">
    <property type="entry name" value="Sec1-like"/>
</dbReference>
<dbReference type="FunFam" id="3.40.50.2060:FF:000001">
    <property type="entry name" value="syntaxin-binding protein 1 isoform X2"/>
    <property type="match status" value="1"/>
</dbReference>
<dbReference type="AlphaFoldDB" id="T1PDR3"/>
<gene>
    <name evidence="11" type="primary">LOC101895525</name>
    <name evidence="9" type="synonym">101895525</name>
</gene>
<evidence type="ECO:0000256" key="7">
    <source>
        <dbReference type="ARBA" id="ARBA00023136"/>
    </source>
</evidence>
<dbReference type="Gene3D" id="3.90.830.10">
    <property type="entry name" value="Syntaxin Binding Protein 1, Chain A, domain 2"/>
    <property type="match status" value="1"/>
</dbReference>
<dbReference type="GO" id="GO:0016192">
    <property type="term" value="P:vesicle-mediated transport"/>
    <property type="evidence" value="ECO:0007669"/>
    <property type="project" value="InterPro"/>
</dbReference>
<dbReference type="InterPro" id="IPR043127">
    <property type="entry name" value="Sec-1-like_dom3a"/>
</dbReference>
<reference evidence="11" key="3">
    <citation type="submission" date="2025-04" db="UniProtKB">
        <authorList>
            <consortium name="RefSeq"/>
        </authorList>
    </citation>
    <scope>IDENTIFICATION</scope>
    <source>
        <strain evidence="11">Aabys</strain>
    </source>
</reference>
<dbReference type="Pfam" id="PF00995">
    <property type="entry name" value="Sec1"/>
    <property type="match status" value="1"/>
</dbReference>
<evidence type="ECO:0000313" key="11">
    <source>
        <dbReference type="RefSeq" id="XP_005177392.1"/>
    </source>
</evidence>
<keyword evidence="7" id="KW-0472">Membrane</keyword>
<dbReference type="GeneID" id="101895525"/>
<comment type="subcellular location">
    <subcellularLocation>
        <location evidence="2">Cytoplasm</location>
        <location evidence="2">Cytosol</location>
    </subcellularLocation>
    <subcellularLocation>
        <location evidence="1">Membrane</location>
        <topology evidence="1">Peripheral membrane protein</topology>
    </subcellularLocation>
</comment>
<evidence type="ECO:0000256" key="5">
    <source>
        <dbReference type="ARBA" id="ARBA00022490"/>
    </source>
</evidence>
<dbReference type="FunFam" id="1.25.40.60:FF:000001">
    <property type="entry name" value="syntaxin-binding protein 1 isoform X2"/>
    <property type="match status" value="1"/>
</dbReference>
<dbReference type="VEuPathDB" id="VectorBase:MDOMA2_000518"/>
<dbReference type="eggNOG" id="KOG1300">
    <property type="taxonomic scope" value="Eukaryota"/>
</dbReference>
<dbReference type="FunFam" id="3.90.830.10:FF:000001">
    <property type="entry name" value="syntaxin-binding protein 1 isoform X2"/>
    <property type="match status" value="1"/>
</dbReference>
<keyword evidence="10" id="KW-1185">Reference proteome</keyword>
<sequence length="600" mass="68410">MALKMLVGQKIMNEVVKYKPPPPKKGATAASAAASKANMDWRVLVVDKLGMRMVSACTKMHEISAEGITLVEDINKKREPLPSMDAIYLITPSQDSVAGLIRDFENPARPMYRYAHVFFTEAVPDEIFEMIKAEKQLVNRIACFKEINIAFLAYESQVYSLDSPDSFQCLYSPAFASIRAKHLERIAEQIATLCATLGEYPMVRYRTDWDRNIDLAAAVQQKLDAYKADEPTMGEGSEKARSQLLILDRGFDCVSPLLHELTLQAMAYDLLPIQNDVYRFTPGPNQPEKEVLLDENDDLWVELRHQHIAVVSTQVTQNLKKFTDSKRMSSTDKASMRDLSQMIKKMPQYQKELSKYSTHLHLAEDCMKSYQNYVDKLCRVEQDLAMGTDAEGEKIKDHMRNIVPILLDANVSNYDKVRIIALYVMIKNGITEENLTKLFTHAQLSPKDQDMVRNLSHLGVNVIADSRKKVYTVPRKERITEHTYQMSRWTPVVKDIMEDCIEDKLDQRHFAFLTGRAQNPNYHAPTSVRYGHWHKDKTQAQVKNVPRLIVFIVGGVCMSEMRSAYEVTNAVKNWEVVIGSSHILTPETFLSDLGSLTKED</sequence>
<evidence type="ECO:0000256" key="1">
    <source>
        <dbReference type="ARBA" id="ARBA00004170"/>
    </source>
</evidence>